<dbReference type="Pfam" id="PF13630">
    <property type="entry name" value="SdpI"/>
    <property type="match status" value="1"/>
</dbReference>
<dbReference type="PANTHER" id="PTHR37810">
    <property type="entry name" value="IMMUNITY PROTEIN SDPI"/>
    <property type="match status" value="1"/>
</dbReference>
<comment type="caution">
    <text evidence="3">The sequence shown here is derived from an EMBL/GenBank/DDBJ whole genome shotgun (WGS) entry which is preliminary data.</text>
</comment>
<sequence>MKKNLLPWQILTLVLLALPSLYLALSWSALPEQLPTHFGLDGRPNGFTSRANMWWMTLALPVGVALLLTVLPKLDPKRRLDGSTANFQKLRLALVGLVSGLACYSIYMALHPGAGSDRGVLVLLGVSFAFLGNYLTTVQPNYFVGIRTPWTLESATVWARTHRVGGILFFVSGLAIAGLALLLPMAWMKTIVLVLIIGTAVFCYAYSFVVYRQQQRLPESM</sequence>
<keyword evidence="1" id="KW-0472">Membrane</keyword>
<keyword evidence="1" id="KW-1133">Transmembrane helix</keyword>
<protein>
    <submittedName>
        <fullName evidence="3">SdpI family protein</fullName>
    </submittedName>
</protein>
<dbReference type="InterPro" id="IPR025962">
    <property type="entry name" value="SdpI/YhfL"/>
</dbReference>
<feature type="domain" description="DUF1648" evidence="2">
    <location>
        <begin position="15"/>
        <end position="58"/>
    </location>
</feature>
<evidence type="ECO:0000259" key="2">
    <source>
        <dbReference type="Pfam" id="PF07853"/>
    </source>
</evidence>
<feature type="transmembrane region" description="Helical" evidence="1">
    <location>
        <begin position="92"/>
        <end position="110"/>
    </location>
</feature>
<dbReference type="Proteomes" id="UP001596513">
    <property type="component" value="Unassembled WGS sequence"/>
</dbReference>
<evidence type="ECO:0000313" key="4">
    <source>
        <dbReference type="Proteomes" id="UP001596513"/>
    </source>
</evidence>
<dbReference type="InterPro" id="IPR012867">
    <property type="entry name" value="DUF1648"/>
</dbReference>
<reference evidence="4" key="1">
    <citation type="journal article" date="2019" name="Int. J. Syst. Evol. Microbiol.">
        <title>The Global Catalogue of Microorganisms (GCM) 10K type strain sequencing project: providing services to taxonomists for standard genome sequencing and annotation.</title>
        <authorList>
            <consortium name="The Broad Institute Genomics Platform"/>
            <consortium name="The Broad Institute Genome Sequencing Center for Infectious Disease"/>
            <person name="Wu L."/>
            <person name="Ma J."/>
        </authorList>
    </citation>
    <scope>NUCLEOTIDE SEQUENCE [LARGE SCALE GENOMIC DNA]</scope>
    <source>
        <strain evidence="4">JCM 19635</strain>
    </source>
</reference>
<feature type="transmembrane region" description="Helical" evidence="1">
    <location>
        <begin position="122"/>
        <end position="144"/>
    </location>
</feature>
<dbReference type="PANTHER" id="PTHR37810:SF5">
    <property type="entry name" value="IMMUNITY PROTEIN SDPI"/>
    <property type="match status" value="1"/>
</dbReference>
<dbReference type="EMBL" id="JBHTEK010000001">
    <property type="protein sequence ID" value="MFC7670360.1"/>
    <property type="molecule type" value="Genomic_DNA"/>
</dbReference>
<dbReference type="InterPro" id="IPR026272">
    <property type="entry name" value="SdpI"/>
</dbReference>
<accession>A0ABW2UDV6</accession>
<gene>
    <name evidence="3" type="ORF">ACFQT0_25580</name>
</gene>
<dbReference type="Pfam" id="PF07853">
    <property type="entry name" value="DUF1648"/>
    <property type="match status" value="1"/>
</dbReference>
<organism evidence="3 4">
    <name type="scientific">Hymenobacter humi</name>
    <dbReference type="NCBI Taxonomy" id="1411620"/>
    <lineage>
        <taxon>Bacteria</taxon>
        <taxon>Pseudomonadati</taxon>
        <taxon>Bacteroidota</taxon>
        <taxon>Cytophagia</taxon>
        <taxon>Cytophagales</taxon>
        <taxon>Hymenobacteraceae</taxon>
        <taxon>Hymenobacter</taxon>
    </lineage>
</organism>
<keyword evidence="4" id="KW-1185">Reference proteome</keyword>
<name>A0ABW2UDV6_9BACT</name>
<proteinExistence type="predicted"/>
<evidence type="ECO:0000256" key="1">
    <source>
        <dbReference type="SAM" id="Phobius"/>
    </source>
</evidence>
<keyword evidence="1" id="KW-0812">Transmembrane</keyword>
<dbReference type="RefSeq" id="WP_380205809.1">
    <property type="nucleotide sequence ID" value="NZ_JBHTEK010000001.1"/>
</dbReference>
<feature type="transmembrane region" description="Helical" evidence="1">
    <location>
        <begin position="164"/>
        <end position="185"/>
    </location>
</feature>
<dbReference type="PIRSF" id="PIRSF038959">
    <property type="entry name" value="SdpI"/>
    <property type="match status" value="1"/>
</dbReference>
<evidence type="ECO:0000313" key="3">
    <source>
        <dbReference type="EMBL" id="MFC7670360.1"/>
    </source>
</evidence>
<feature type="transmembrane region" description="Helical" evidence="1">
    <location>
        <begin position="191"/>
        <end position="211"/>
    </location>
</feature>
<feature type="transmembrane region" description="Helical" evidence="1">
    <location>
        <begin position="52"/>
        <end position="71"/>
    </location>
</feature>